<proteinExistence type="predicted"/>
<accession>A0A5B9QG80</accession>
<dbReference type="Proteomes" id="UP000323917">
    <property type="component" value="Chromosome"/>
</dbReference>
<evidence type="ECO:0000313" key="1">
    <source>
        <dbReference type="EMBL" id="QEG36909.1"/>
    </source>
</evidence>
<organism evidence="1 2">
    <name type="scientific">Bythopirellula goksoeyrii</name>
    <dbReference type="NCBI Taxonomy" id="1400387"/>
    <lineage>
        <taxon>Bacteria</taxon>
        <taxon>Pseudomonadati</taxon>
        <taxon>Planctomycetota</taxon>
        <taxon>Planctomycetia</taxon>
        <taxon>Pirellulales</taxon>
        <taxon>Lacipirellulaceae</taxon>
        <taxon>Bythopirellula</taxon>
    </lineage>
</organism>
<dbReference type="AlphaFoldDB" id="A0A5B9QG80"/>
<reference evidence="1 2" key="1">
    <citation type="submission" date="2019-08" db="EMBL/GenBank/DDBJ databases">
        <title>Deep-cultivation of Planctomycetes and their phenomic and genomic characterization uncovers novel biology.</title>
        <authorList>
            <person name="Wiegand S."/>
            <person name="Jogler M."/>
            <person name="Boedeker C."/>
            <person name="Pinto D."/>
            <person name="Vollmers J."/>
            <person name="Rivas-Marin E."/>
            <person name="Kohn T."/>
            <person name="Peeters S.H."/>
            <person name="Heuer A."/>
            <person name="Rast P."/>
            <person name="Oberbeckmann S."/>
            <person name="Bunk B."/>
            <person name="Jeske O."/>
            <person name="Meyerdierks A."/>
            <person name="Storesund J.E."/>
            <person name="Kallscheuer N."/>
            <person name="Luecker S."/>
            <person name="Lage O.M."/>
            <person name="Pohl T."/>
            <person name="Merkel B.J."/>
            <person name="Hornburger P."/>
            <person name="Mueller R.-W."/>
            <person name="Bruemmer F."/>
            <person name="Labrenz M."/>
            <person name="Spormann A.M."/>
            <person name="Op den Camp H."/>
            <person name="Overmann J."/>
            <person name="Amann R."/>
            <person name="Jetten M.S.M."/>
            <person name="Mascher T."/>
            <person name="Medema M.H."/>
            <person name="Devos D.P."/>
            <person name="Kaster A.-K."/>
            <person name="Ovreas L."/>
            <person name="Rohde M."/>
            <person name="Galperin M.Y."/>
            <person name="Jogler C."/>
        </authorList>
    </citation>
    <scope>NUCLEOTIDE SEQUENCE [LARGE SCALE GENOMIC DNA]</scope>
    <source>
        <strain evidence="1 2">Pr1d</strain>
    </source>
</reference>
<keyword evidence="2" id="KW-1185">Reference proteome</keyword>
<protein>
    <submittedName>
        <fullName evidence="1">Uncharacterized protein</fullName>
    </submittedName>
</protein>
<name>A0A5B9QG80_9BACT</name>
<dbReference type="EMBL" id="CP042913">
    <property type="protein sequence ID" value="QEG36909.1"/>
    <property type="molecule type" value="Genomic_DNA"/>
</dbReference>
<evidence type="ECO:0000313" key="2">
    <source>
        <dbReference type="Proteomes" id="UP000323917"/>
    </source>
</evidence>
<sequence length="1093" mass="109590">MLQFRLHSGVFSYPLPDRPGNLGNTMKRLLVVYAIALCCSGSLQGQTLPSGVLDVPPLVIGNSESIGSNTTLNVANGGIVGNLFDAGKTNGTSTNIEVNVIGGVVGDGFDAYGGSTVNISGGSVGEDFDAHRNSVVNISGGNVGQDFRALYESEVNITGGSVGRRLLVYGGGTVNLMGGSIGDRSEAPGGTLNISGGTVGYQFLGGEGSVVNISGGELGESSYAFYLSTFNISGGLVKRNFSVVNSSTVNVSGGVIESGFYVSSLSPAHFSGGSIADGFEKSAGSLLTIEGADYSVDGVPIQDLVEVGSSLQYDLPAGAVLSGTFADGTPFAFSSLEGDDIADGTIVLNTVAIPTPDPITIEMPGGVLPLGIRMGQTLNVSAGGIVPSNFNAGPGSHVNISGGEVWANFESTGAIVEMSEGVLGSGFDAFHGSSVAIAGGVVGGGAHFLGADLVVTGGRMGDNLFVGDGSTANFSGGTFENRLNLNDGSSTTFQGADFRIDGVPVAGLDQIDDTVAISLPTSAVLSGTLADGTPFAFSRLDGDLIADGVLTLQAAAVTPIGPTSIDAESDPLPLGIRTGQTLTVGVGANVPAAFNAGRGSHIDVTGGTIGTNLEAVSAEVSISSGDVGDYFDAFDGSVVTMTGGELGYGGQIDNGSVLNLSGGVIRGLTATHGTTINVSGGEIFGTAAVRDNATITLVGGTVVGITAANSVVDVAGGEVGSFTAGVGSMVTLRGGRFGDGISSSASSSVLVQGAEFHLDGIPLAGVAAPGDLLAVNIPLGSVVSGTLSDGTTFAFGKGFRTSDSFADGSLTLEFVEPPPAGPTIITLPTDPVPLGVRNGQTLIVESGGVVGENFTAAVGSQIVVHSGGVIGANFEAIGSEVLVYGGTIGSRLDILAGATLTMTSGVLGAGSNSAESVNVFGGTLNLRGGAVEPALIAADEAEVNLFGYGFAINGVPIVGLAQDEAFPIFDRNGASLTGYLSDGSPFDFRLLESSGRIFDAFSADTLLTVTLTVPDELGGDFDMDGDVDGRDFLEWQRNGSPDPLSSTDLALWQTQYGLTATPGSATRLVPEPSSLIQGLMILVGGLNHLCRRK</sequence>
<dbReference type="KEGG" id="bgok:Pr1d_42490"/>
<gene>
    <name evidence="1" type="ORF">Pr1d_42490</name>
</gene>